<dbReference type="CDD" id="cd02976">
    <property type="entry name" value="NrdH"/>
    <property type="match status" value="1"/>
</dbReference>
<dbReference type="InterPro" id="IPR036249">
    <property type="entry name" value="Thioredoxin-like_sf"/>
</dbReference>
<dbReference type="PANTHER" id="PTHR34386">
    <property type="entry name" value="GLUTAREDOXIN"/>
    <property type="match status" value="1"/>
</dbReference>
<dbReference type="PANTHER" id="PTHR34386:SF1">
    <property type="entry name" value="GLUTAREDOXIN-LIKE PROTEIN NRDH"/>
    <property type="match status" value="1"/>
</dbReference>
<keyword evidence="3" id="KW-1185">Reference proteome</keyword>
<dbReference type="PROSITE" id="PS00195">
    <property type="entry name" value="GLUTAREDOXIN_1"/>
    <property type="match status" value="1"/>
</dbReference>
<dbReference type="InterPro" id="IPR011767">
    <property type="entry name" value="GLR_AS"/>
</dbReference>
<dbReference type="Proteomes" id="UP001148125">
    <property type="component" value="Unassembled WGS sequence"/>
</dbReference>
<evidence type="ECO:0000313" key="3">
    <source>
        <dbReference type="Proteomes" id="UP001148125"/>
    </source>
</evidence>
<dbReference type="EMBL" id="JAOTPO010000003">
    <property type="protein sequence ID" value="MDE5413174.1"/>
    <property type="molecule type" value="Genomic_DNA"/>
</dbReference>
<sequence length="80" mass="9168">MEVIVYSSKGCPYCEKVKTALQEWGIEYEERNVSIVKEYYDQLKEKKIIGTPATLVNGKLILGFREKKFRKALGLPLEGV</sequence>
<comment type="caution">
    <text evidence="2">The sequence shown here is derived from an EMBL/GenBank/DDBJ whole genome shotgun (WGS) entry which is preliminary data.</text>
</comment>
<name>A0ABT5VG44_9BACI</name>
<evidence type="ECO:0000259" key="1">
    <source>
        <dbReference type="PROSITE" id="PS50404"/>
    </source>
</evidence>
<dbReference type="InterPro" id="IPR051548">
    <property type="entry name" value="Grx-like_ET"/>
</dbReference>
<evidence type="ECO:0000313" key="2">
    <source>
        <dbReference type="EMBL" id="MDE5413174.1"/>
    </source>
</evidence>
<dbReference type="SUPFAM" id="SSF52833">
    <property type="entry name" value="Thioredoxin-like"/>
    <property type="match status" value="1"/>
</dbReference>
<proteinExistence type="predicted"/>
<organism evidence="2 3">
    <name type="scientific">Alkalihalobacterium chitinilyticum</name>
    <dbReference type="NCBI Taxonomy" id="2980103"/>
    <lineage>
        <taxon>Bacteria</taxon>
        <taxon>Bacillati</taxon>
        <taxon>Bacillota</taxon>
        <taxon>Bacilli</taxon>
        <taxon>Bacillales</taxon>
        <taxon>Bacillaceae</taxon>
        <taxon>Alkalihalobacterium</taxon>
    </lineage>
</organism>
<accession>A0ABT5VG44</accession>
<dbReference type="InterPro" id="IPR002109">
    <property type="entry name" value="Glutaredoxin"/>
</dbReference>
<dbReference type="PROSITE" id="PS51354">
    <property type="entry name" value="GLUTAREDOXIN_2"/>
    <property type="match status" value="1"/>
</dbReference>
<gene>
    <name evidence="2" type="ORF">N7Z68_07225</name>
</gene>
<reference evidence="2" key="1">
    <citation type="submission" date="2024-05" db="EMBL/GenBank/DDBJ databases">
        <title>Alkalihalobacillus sp. strain MEB203 novel alkaliphilic bacterium from Lonar Lake, India.</title>
        <authorList>
            <person name="Joshi A."/>
            <person name="Thite S."/>
            <person name="Mengade P."/>
        </authorList>
    </citation>
    <scope>NUCLEOTIDE SEQUENCE</scope>
    <source>
        <strain evidence="2">MEB 203</strain>
    </source>
</reference>
<dbReference type="Gene3D" id="3.40.30.10">
    <property type="entry name" value="Glutaredoxin"/>
    <property type="match status" value="1"/>
</dbReference>
<dbReference type="PROSITE" id="PS50404">
    <property type="entry name" value="GST_NTER"/>
    <property type="match status" value="1"/>
</dbReference>
<dbReference type="RefSeq" id="WP_275117784.1">
    <property type="nucleotide sequence ID" value="NZ_JAOTPO010000003.1"/>
</dbReference>
<feature type="domain" description="GST N-terminal" evidence="1">
    <location>
        <begin position="1"/>
        <end position="80"/>
    </location>
</feature>
<protein>
    <submittedName>
        <fullName evidence="2">Glutaredoxin family protein</fullName>
    </submittedName>
</protein>
<dbReference type="InterPro" id="IPR004045">
    <property type="entry name" value="Glutathione_S-Trfase_N"/>
</dbReference>
<dbReference type="Pfam" id="PF00462">
    <property type="entry name" value="Glutaredoxin"/>
    <property type="match status" value="1"/>
</dbReference>